<dbReference type="InterPro" id="IPR018490">
    <property type="entry name" value="cNMP-bd_dom_sf"/>
</dbReference>
<name>F0ZZP7_DICPU</name>
<dbReference type="GO" id="GO:0005829">
    <property type="term" value="C:cytosol"/>
    <property type="evidence" value="ECO:0000318"/>
    <property type="project" value="GO_Central"/>
</dbReference>
<dbReference type="GO" id="GO:0007189">
    <property type="term" value="P:adenylate cyclase-activating G protein-coupled receptor signaling pathway"/>
    <property type="evidence" value="ECO:0000318"/>
    <property type="project" value="GO_Central"/>
</dbReference>
<keyword evidence="5" id="KW-0677">Repeat</keyword>
<dbReference type="STRING" id="5786.F0ZZP7"/>
<feature type="binding site" evidence="8">
    <location>
        <position position="279"/>
    </location>
    <ligand>
        <name>3',5'-cyclic AMP</name>
        <dbReference type="ChEBI" id="CHEBI:58165"/>
        <label>2</label>
    </ligand>
</feature>
<keyword evidence="3" id="KW-0597">Phosphoprotein</keyword>
<dbReference type="PROSITE" id="PS00888">
    <property type="entry name" value="CNMP_BINDING_1"/>
    <property type="match status" value="2"/>
</dbReference>
<protein>
    <recommendedName>
        <fullName evidence="2">cAMP-dependent protein kinase regulatory subunit</fullName>
    </recommendedName>
</protein>
<feature type="domain" description="Cyclic nucleotide-binding" evidence="10">
    <location>
        <begin position="197"/>
        <end position="320"/>
    </location>
</feature>
<evidence type="ECO:0000256" key="2">
    <source>
        <dbReference type="ARBA" id="ARBA00020355"/>
    </source>
</evidence>
<proteinExistence type="inferred from homology"/>
<evidence type="ECO:0000313" key="12">
    <source>
        <dbReference type="Proteomes" id="UP000001064"/>
    </source>
</evidence>
<comment type="similarity">
    <text evidence="1">Belongs to the cAMP-dependent kinase regulatory chain family.</text>
</comment>
<dbReference type="InterPro" id="IPR000595">
    <property type="entry name" value="cNMP-bd_dom"/>
</dbReference>
<evidence type="ECO:0000256" key="4">
    <source>
        <dbReference type="ARBA" id="ARBA00022566"/>
    </source>
</evidence>
<evidence type="ECO:0000256" key="7">
    <source>
        <dbReference type="ARBA" id="ARBA00023149"/>
    </source>
</evidence>
<dbReference type="GO" id="GO:0034236">
    <property type="term" value="F:protein kinase A catalytic subunit binding"/>
    <property type="evidence" value="ECO:0000318"/>
    <property type="project" value="GO_Central"/>
</dbReference>
<keyword evidence="7 8" id="KW-0114">cAMP</keyword>
<keyword evidence="6 8" id="KW-0547">Nucleotide-binding</keyword>
<dbReference type="KEGG" id="dpp:DICPUDRAFT_157660"/>
<evidence type="ECO:0000256" key="1">
    <source>
        <dbReference type="ARBA" id="ARBA00005753"/>
    </source>
</evidence>
<dbReference type="GO" id="GO:0010628">
    <property type="term" value="P:positive regulation of gene expression"/>
    <property type="evidence" value="ECO:0007669"/>
    <property type="project" value="UniProtKB-ARBA"/>
</dbReference>
<dbReference type="FunCoup" id="F0ZZP7">
    <property type="interactions" value="114"/>
</dbReference>
<dbReference type="Proteomes" id="UP000001064">
    <property type="component" value="Unassembled WGS sequence"/>
</dbReference>
<accession>F0ZZP7</accession>
<evidence type="ECO:0000259" key="10">
    <source>
        <dbReference type="PROSITE" id="PS50042"/>
    </source>
</evidence>
<organism evidence="11 12">
    <name type="scientific">Dictyostelium purpureum</name>
    <name type="common">Slime mold</name>
    <dbReference type="NCBI Taxonomy" id="5786"/>
    <lineage>
        <taxon>Eukaryota</taxon>
        <taxon>Amoebozoa</taxon>
        <taxon>Evosea</taxon>
        <taxon>Eumycetozoa</taxon>
        <taxon>Dictyostelia</taxon>
        <taxon>Dictyosteliales</taxon>
        <taxon>Dictyosteliaceae</taxon>
        <taxon>Dictyostelium</taxon>
    </lineage>
</organism>
<dbReference type="PROSITE" id="PS50042">
    <property type="entry name" value="CNMP_BINDING_3"/>
    <property type="match status" value="2"/>
</dbReference>
<reference evidence="12" key="1">
    <citation type="journal article" date="2011" name="Genome Biol.">
        <title>Comparative genomics of the social amoebae Dictyostelium discoideum and Dictyostelium purpureum.</title>
        <authorList>
            <consortium name="US DOE Joint Genome Institute (JGI-PGF)"/>
            <person name="Sucgang R."/>
            <person name="Kuo A."/>
            <person name="Tian X."/>
            <person name="Salerno W."/>
            <person name="Parikh A."/>
            <person name="Feasley C.L."/>
            <person name="Dalin E."/>
            <person name="Tu H."/>
            <person name="Huang E."/>
            <person name="Barry K."/>
            <person name="Lindquist E."/>
            <person name="Shapiro H."/>
            <person name="Bruce D."/>
            <person name="Schmutz J."/>
            <person name="Salamov A."/>
            <person name="Fey P."/>
            <person name="Gaudet P."/>
            <person name="Anjard C."/>
            <person name="Babu M.M."/>
            <person name="Basu S."/>
            <person name="Bushmanova Y."/>
            <person name="van der Wel H."/>
            <person name="Katoh-Kurasawa M."/>
            <person name="Dinh C."/>
            <person name="Coutinho P.M."/>
            <person name="Saito T."/>
            <person name="Elias M."/>
            <person name="Schaap P."/>
            <person name="Kay R.R."/>
            <person name="Henrissat B."/>
            <person name="Eichinger L."/>
            <person name="Rivero F."/>
            <person name="Putnam N.H."/>
            <person name="West C.M."/>
            <person name="Loomis W.F."/>
            <person name="Chisholm R.L."/>
            <person name="Shaulsky G."/>
            <person name="Strassmann J.E."/>
            <person name="Queller D.C."/>
            <person name="Kuspa A."/>
            <person name="Grigoriev I.V."/>
        </authorList>
    </citation>
    <scope>NUCLEOTIDE SEQUENCE [LARGE SCALE GENOMIC DNA]</scope>
    <source>
        <strain evidence="12">QSDP1</strain>
    </source>
</reference>
<feature type="binding site" evidence="8">
    <location>
        <position position="153"/>
    </location>
    <ligand>
        <name>3',5'-cyclic AMP</name>
        <dbReference type="ChEBI" id="CHEBI:58165"/>
        <label>1</label>
    </ligand>
</feature>
<evidence type="ECO:0000256" key="8">
    <source>
        <dbReference type="PIRSR" id="PIRSR000548-1"/>
    </source>
</evidence>
<feature type="binding site" evidence="8">
    <location>
        <position position="144"/>
    </location>
    <ligand>
        <name>3',5'-cyclic AMP</name>
        <dbReference type="ChEBI" id="CHEBI:58165"/>
        <label>1</label>
    </ligand>
</feature>
<gene>
    <name evidence="11" type="primary">PKAR</name>
    <name evidence="11" type="ORF">DICPUDRAFT_157660</name>
</gene>
<dbReference type="SUPFAM" id="SSF51206">
    <property type="entry name" value="cAMP-binding domain-like"/>
    <property type="match status" value="2"/>
</dbReference>
<dbReference type="RefSeq" id="XP_003292892.1">
    <property type="nucleotide sequence ID" value="XM_003292844.1"/>
</dbReference>
<dbReference type="Gene3D" id="2.60.120.10">
    <property type="entry name" value="Jelly Rolls"/>
    <property type="match status" value="2"/>
</dbReference>
<dbReference type="OMA" id="PHPTIHE"/>
<dbReference type="PRINTS" id="PR00103">
    <property type="entry name" value="CAMPKINASE"/>
</dbReference>
<keyword evidence="12" id="KW-1185">Reference proteome</keyword>
<dbReference type="VEuPathDB" id="AmoebaDB:DICPUDRAFT_157660"/>
<evidence type="ECO:0000256" key="3">
    <source>
        <dbReference type="ARBA" id="ARBA00022553"/>
    </source>
</evidence>
<dbReference type="GO" id="GO:0045595">
    <property type="term" value="P:regulation of cell differentiation"/>
    <property type="evidence" value="ECO:0007669"/>
    <property type="project" value="UniProtKB-ARBA"/>
</dbReference>
<feature type="binding site" evidence="8">
    <location>
        <position position="270"/>
    </location>
    <ligand>
        <name>3',5'-cyclic AMP</name>
        <dbReference type="ChEBI" id="CHEBI:58165"/>
        <label>2</label>
    </ligand>
</feature>
<keyword evidence="4 8" id="KW-0116">cAMP-binding</keyword>
<dbReference type="GO" id="GO:0030552">
    <property type="term" value="F:cAMP binding"/>
    <property type="evidence" value="ECO:0000318"/>
    <property type="project" value="GO_Central"/>
</dbReference>
<feature type="region of interest" description="Disordered" evidence="9">
    <location>
        <begin position="1"/>
        <end position="25"/>
    </location>
</feature>
<dbReference type="PROSITE" id="PS00889">
    <property type="entry name" value="CNMP_BINDING_2"/>
    <property type="match status" value="2"/>
</dbReference>
<dbReference type="AlphaFoldDB" id="F0ZZP7"/>
<dbReference type="Pfam" id="PF00027">
    <property type="entry name" value="cNMP_binding"/>
    <property type="match status" value="2"/>
</dbReference>
<dbReference type="GO" id="GO:0005952">
    <property type="term" value="C:cAMP-dependent protein kinase complex"/>
    <property type="evidence" value="ECO:0000318"/>
    <property type="project" value="GO_Central"/>
</dbReference>
<dbReference type="PANTHER" id="PTHR11635:SF152">
    <property type="entry name" value="CAMP-DEPENDENT PROTEIN KINASE TYPE I REGULATORY SUBUNIT-RELATED"/>
    <property type="match status" value="1"/>
</dbReference>
<dbReference type="InterPro" id="IPR012198">
    <property type="entry name" value="cAMP_dep_PK_reg_su"/>
</dbReference>
<dbReference type="PANTHER" id="PTHR11635">
    <property type="entry name" value="CAMP-DEPENDENT PROTEIN KINASE REGULATORY CHAIN"/>
    <property type="match status" value="1"/>
</dbReference>
<dbReference type="InterPro" id="IPR018488">
    <property type="entry name" value="cNMP-bd_CS"/>
</dbReference>
<dbReference type="InParanoid" id="F0ZZP7"/>
<feature type="domain" description="Cyclic nucleotide-binding" evidence="10">
    <location>
        <begin position="74"/>
        <end position="194"/>
    </location>
</feature>
<evidence type="ECO:0000256" key="9">
    <source>
        <dbReference type="SAM" id="MobiDB-lite"/>
    </source>
</evidence>
<dbReference type="FunFam" id="2.60.120.10:FF:000006">
    <property type="entry name" value="cAMP-dependent protein kinase type I-alpha regulatory subunit"/>
    <property type="match status" value="1"/>
</dbReference>
<dbReference type="GeneID" id="10509071"/>
<dbReference type="GO" id="GO:0004862">
    <property type="term" value="F:cAMP-dependent protein kinase inhibitor activity"/>
    <property type="evidence" value="ECO:0000318"/>
    <property type="project" value="GO_Central"/>
</dbReference>
<sequence length="335" mass="37705">MTNITHHNQKATEKVENNSPTQNQQYMSSNITRKRRGAISSEPLGDQPATPLPLIPKTAETQKRLEQALSKNIMFNHLEEEERNTIYSAMDEALYKAGDIIIKQGDEGDLFYVVDKGICDIYVSTNGSTPTLVMEVFEGGSFGELALIYGSPRAATVIARTDVRLWALNGSTYRRILMDQTIRKRRLYEEFLEKVSILRHIDKYERVSLADALEPCSFHDGEVIVRQGEPGDKFYIIVDGKVKVTQETTPGDPSTTQVVSELKSSDYFGEIALLTNRPRAATVTSVGNTKCVEMDRQRFNRILGPCENILRRNIETYSQYINKISASPTLASQKI</sequence>
<evidence type="ECO:0000256" key="5">
    <source>
        <dbReference type="ARBA" id="ARBA00022737"/>
    </source>
</evidence>
<dbReference type="FunFam" id="2.60.120.10:FF:000120">
    <property type="entry name" value="cAMP-dependent protein kinase regulatory subunit"/>
    <property type="match status" value="1"/>
</dbReference>
<dbReference type="InterPro" id="IPR050503">
    <property type="entry name" value="cAMP-dep_PK_reg_su-like"/>
</dbReference>
<dbReference type="PIRSF" id="PIRSF000548">
    <property type="entry name" value="PK_regulatory"/>
    <property type="match status" value="1"/>
</dbReference>
<dbReference type="InterPro" id="IPR014710">
    <property type="entry name" value="RmlC-like_jellyroll"/>
</dbReference>
<dbReference type="EMBL" id="GL871317">
    <property type="protein sequence ID" value="EGC30584.1"/>
    <property type="molecule type" value="Genomic_DNA"/>
</dbReference>
<dbReference type="CDD" id="cd00038">
    <property type="entry name" value="CAP_ED"/>
    <property type="match status" value="2"/>
</dbReference>
<evidence type="ECO:0000256" key="6">
    <source>
        <dbReference type="ARBA" id="ARBA00022741"/>
    </source>
</evidence>
<dbReference type="eggNOG" id="KOG1113">
    <property type="taxonomic scope" value="Eukaryota"/>
</dbReference>
<dbReference type="OrthoDB" id="417078at2759"/>
<evidence type="ECO:0000313" key="11">
    <source>
        <dbReference type="EMBL" id="EGC30584.1"/>
    </source>
</evidence>
<dbReference type="SMART" id="SM00100">
    <property type="entry name" value="cNMP"/>
    <property type="match status" value="2"/>
</dbReference>